<gene>
    <name evidence="1" type="ORF">SAMN05444586_1015100</name>
</gene>
<protein>
    <recommendedName>
        <fullName evidence="3">Fibronectin type-III domain-containing protein</fullName>
    </recommendedName>
</protein>
<evidence type="ECO:0000313" key="1">
    <source>
        <dbReference type="EMBL" id="SFS99471.1"/>
    </source>
</evidence>
<name>A0A1I6UDJ7_9GAMM</name>
<dbReference type="RefSeq" id="WP_074946531.1">
    <property type="nucleotide sequence ID" value="NZ_FOZU01000015.1"/>
</dbReference>
<organism evidence="1 2">
    <name type="scientific">Acinetobacter bohemicus</name>
    <dbReference type="NCBI Taxonomy" id="1435036"/>
    <lineage>
        <taxon>Bacteria</taxon>
        <taxon>Pseudomonadati</taxon>
        <taxon>Pseudomonadota</taxon>
        <taxon>Gammaproteobacteria</taxon>
        <taxon>Moraxellales</taxon>
        <taxon>Moraxellaceae</taxon>
        <taxon>Acinetobacter</taxon>
    </lineage>
</organism>
<dbReference type="Proteomes" id="UP000182827">
    <property type="component" value="Unassembled WGS sequence"/>
</dbReference>
<evidence type="ECO:0008006" key="3">
    <source>
        <dbReference type="Google" id="ProtNLM"/>
    </source>
</evidence>
<reference evidence="2" key="1">
    <citation type="submission" date="2016-10" db="EMBL/GenBank/DDBJ databases">
        <authorList>
            <person name="Varghese N."/>
            <person name="Submissions S."/>
        </authorList>
    </citation>
    <scope>NUCLEOTIDE SEQUENCE [LARGE SCALE GENOMIC DNA]</scope>
    <source>
        <strain evidence="2">ANC 5076</strain>
    </source>
</reference>
<accession>A0A1I6UDJ7</accession>
<keyword evidence="2" id="KW-1185">Reference proteome</keyword>
<sequence>MINRLELNWKIDGFVDEQRYYCSETLFDANSLPSPKVVLANDVRTYTDADVQAGKTYYVAVGSVKNGVEKVSNINSKATISYLLNMPFSSDKNDHGKFNIASTTIGSATIQDGYLYVPAGSYLTFNTTGLTELNLGTSDFEFGIEVALMPTGGGTYPCVFGTGTAWSSGALSMQFNLSSRFMCAIMNPGEKDVFATTSQTRDGVTFTKYVVKRISGVWTTYKDGVAGTALTDNTFIANFTRNGVVTVGAAGWTQGTTSSHSKIKNLYLRKL</sequence>
<evidence type="ECO:0000313" key="2">
    <source>
        <dbReference type="Proteomes" id="UP000182827"/>
    </source>
</evidence>
<dbReference type="AlphaFoldDB" id="A0A1I6UDJ7"/>
<dbReference type="EMBL" id="FOZU01000015">
    <property type="protein sequence ID" value="SFS99471.1"/>
    <property type="molecule type" value="Genomic_DNA"/>
</dbReference>
<proteinExistence type="predicted"/>